<name>A0A4P9WZD6_9FUNG</name>
<dbReference type="PIRSF" id="PIRSF016281">
    <property type="entry name" value="EIF-3_zeta"/>
    <property type="match status" value="1"/>
</dbReference>
<evidence type="ECO:0000256" key="2">
    <source>
        <dbReference type="ARBA" id="ARBA00022540"/>
    </source>
</evidence>
<feature type="compositionally biased region" description="Gly residues" evidence="5">
    <location>
        <begin position="80"/>
        <end position="105"/>
    </location>
</feature>
<evidence type="ECO:0000256" key="3">
    <source>
        <dbReference type="ARBA" id="ARBA00022884"/>
    </source>
</evidence>
<evidence type="ECO:0000313" key="7">
    <source>
        <dbReference type="Proteomes" id="UP000268535"/>
    </source>
</evidence>
<feature type="non-terminal residue" evidence="6">
    <location>
        <position position="537"/>
    </location>
</feature>
<dbReference type="InterPro" id="IPR007783">
    <property type="entry name" value="eIF3d"/>
</dbReference>
<dbReference type="GO" id="GO:0003743">
    <property type="term" value="F:translation initiation factor activity"/>
    <property type="evidence" value="ECO:0007669"/>
    <property type="project" value="UniProtKB-KW"/>
</dbReference>
<evidence type="ECO:0000313" key="6">
    <source>
        <dbReference type="EMBL" id="RKO97945.1"/>
    </source>
</evidence>
<feature type="non-terminal residue" evidence="6">
    <location>
        <position position="1"/>
    </location>
</feature>
<proteinExistence type="inferred from homology"/>
<dbReference type="HAMAP" id="MF_03003">
    <property type="entry name" value="eIF3d"/>
    <property type="match status" value="1"/>
</dbReference>
<dbReference type="AlphaFoldDB" id="A0A4P9WZD6"/>
<dbReference type="GO" id="GO:0005852">
    <property type="term" value="C:eukaryotic translation initiation factor 3 complex"/>
    <property type="evidence" value="ECO:0007669"/>
    <property type="project" value="InterPro"/>
</dbReference>
<evidence type="ECO:0000256" key="1">
    <source>
        <dbReference type="ARBA" id="ARBA00022490"/>
    </source>
</evidence>
<keyword evidence="2 6" id="KW-0396">Initiation factor</keyword>
<reference evidence="7" key="1">
    <citation type="journal article" date="2018" name="Nat. Microbiol.">
        <title>Leveraging single-cell genomics to expand the fungal tree of life.</title>
        <authorList>
            <person name="Ahrendt S.R."/>
            <person name="Quandt C.A."/>
            <person name="Ciobanu D."/>
            <person name="Clum A."/>
            <person name="Salamov A."/>
            <person name="Andreopoulos B."/>
            <person name="Cheng J.F."/>
            <person name="Woyke T."/>
            <person name="Pelin A."/>
            <person name="Henrissat B."/>
            <person name="Reynolds N.K."/>
            <person name="Benny G.L."/>
            <person name="Smith M.E."/>
            <person name="James T.Y."/>
            <person name="Grigoriev I.V."/>
        </authorList>
    </citation>
    <scope>NUCLEOTIDE SEQUENCE [LARGE SCALE GENOMIC DNA]</scope>
    <source>
        <strain evidence="7">ATCC 52028</strain>
    </source>
</reference>
<gene>
    <name evidence="6" type="ORF">CAUPRSCDRAFT_3236</name>
</gene>
<dbReference type="PANTHER" id="PTHR12399">
    <property type="entry name" value="EUKARYOTIC TRANSLATION INITIATION FACTOR 3 SUBUNIT 7"/>
    <property type="match status" value="1"/>
</dbReference>
<keyword evidence="3" id="KW-0694">RNA-binding</keyword>
<dbReference type="Proteomes" id="UP000268535">
    <property type="component" value="Unassembled WGS sequence"/>
</dbReference>
<sequence length="537" mass="59056">GWGPTTTSKDLADMPFAPFSKMDRIGRIADFLLADQSRGRQHREAFGTGQAGTFAYQHAAAEEATFQLVDRSLRARPGMGQRGGRGNQRGGRGRGGGRGGRGGRGFNRRRYGGYQDRMNRTRDPSVQIGSEWKLIEDYDFHRLSKLAFSVSEPTELAASGAVQYYDKTFDRITPKADKPLEPIDRTFNFPTASIDPVLTELAAQSSKPTVFATDDVVAALMCAPRSIYSWDIVITKDGNNLWLDKRNVSAFEFISVNENAANPPVDISKPANASFNAAAAAAAAAATAENALNGPAALAEEATYINRNLSQQVLSNDKLSFKQPNPFVDPSDSHPVASAAYRYRRWSLGPELDLVVRTQIDAAIVGNAPGVNDDLIHQFVQSCAANTQLLNVRALNEFDAKAAGAGGAPEWRHKLETQRGAVMATEIKNNGNKRARWALESMLAGVDQIRLGFVSRANPKDHTRHLIYTMVPYKPREFAAQMNLNIDNGWGILKALFDRSFTNLKDGKYVMVKDPNKPVLRIYEVPANAFDEEEEDE</sequence>
<protein>
    <submittedName>
        <fullName evidence="6">Eukaryotic translation initiation factor 3, subunit 7</fullName>
    </submittedName>
</protein>
<dbReference type="GO" id="GO:0003723">
    <property type="term" value="F:RNA binding"/>
    <property type="evidence" value="ECO:0007669"/>
    <property type="project" value="UniProtKB-KW"/>
</dbReference>
<keyword evidence="1" id="KW-0963">Cytoplasm</keyword>
<feature type="region of interest" description="Disordered" evidence="5">
    <location>
        <begin position="74"/>
        <end position="121"/>
    </location>
</feature>
<dbReference type="PANTHER" id="PTHR12399:SF0">
    <property type="entry name" value="EUKARYOTIC TRANSLATION INITIATION FACTOR 3 SUBUNIT D"/>
    <property type="match status" value="1"/>
</dbReference>
<accession>A0A4P9WZD6</accession>
<evidence type="ECO:0000256" key="5">
    <source>
        <dbReference type="SAM" id="MobiDB-lite"/>
    </source>
</evidence>
<evidence type="ECO:0000256" key="4">
    <source>
        <dbReference type="ARBA" id="ARBA00022917"/>
    </source>
</evidence>
<dbReference type="EMBL" id="ML009138">
    <property type="protein sequence ID" value="RKO97945.1"/>
    <property type="molecule type" value="Genomic_DNA"/>
</dbReference>
<organism evidence="6 7">
    <name type="scientific">Caulochytrium protostelioides</name>
    <dbReference type="NCBI Taxonomy" id="1555241"/>
    <lineage>
        <taxon>Eukaryota</taxon>
        <taxon>Fungi</taxon>
        <taxon>Fungi incertae sedis</taxon>
        <taxon>Chytridiomycota</taxon>
        <taxon>Chytridiomycota incertae sedis</taxon>
        <taxon>Chytridiomycetes</taxon>
        <taxon>Caulochytriales</taxon>
        <taxon>Caulochytriaceae</taxon>
        <taxon>Caulochytrium</taxon>
    </lineage>
</organism>
<keyword evidence="4" id="KW-0648">Protein biosynthesis</keyword>
<dbReference type="Pfam" id="PF05091">
    <property type="entry name" value="eIF-3_zeta"/>
    <property type="match status" value="1"/>
</dbReference>